<dbReference type="PIRSF" id="PIRSF018266">
    <property type="entry name" value="FecR"/>
    <property type="match status" value="1"/>
</dbReference>
<keyword evidence="1" id="KW-1133">Transmembrane helix</keyword>
<dbReference type="Pfam" id="PF16344">
    <property type="entry name" value="FecR_C"/>
    <property type="match status" value="1"/>
</dbReference>
<dbReference type="Proteomes" id="UP000490060">
    <property type="component" value="Unassembled WGS sequence"/>
</dbReference>
<accession>A0A2I2MC32</accession>
<sequence>MTHKTYHNITDFLKDTSFKNWALNSNLSDVSFWEYWLKNNADKKELAQEAKAIIIGIQFKENPIDTKQVNLAWNTFEAKILEKQQTNKNTAVSKLLWLGIAASIALFIGIGFYSFNNPTTTYNSGFGEVLQVKLQDGSLVTLNANSSISYSKDAPRKIKLQGEAYFNITKKETSNAKFWVCTNALKIEVYGTKFNVNSNKKKTQVFLEEGNIWLDLKNGTAKKMLPGDFISYSAQKQQFLETRTQVNASENTSWKNGYFTFNNATLSEVFKKVADTYGYKILFKNTAIKNTLISGSIPTRNLSICLKAIEKAANIHIRKENTKLVVSKK</sequence>
<evidence type="ECO:0000313" key="5">
    <source>
        <dbReference type="Proteomes" id="UP000490060"/>
    </source>
</evidence>
<dbReference type="InterPro" id="IPR006860">
    <property type="entry name" value="FecR"/>
</dbReference>
<feature type="domain" description="FecR protein" evidence="2">
    <location>
        <begin position="121"/>
        <end position="212"/>
    </location>
</feature>
<organism evidence="4 5">
    <name type="scientific">Tenacibaculum finnmarkense genomovar ulcerans</name>
    <dbReference type="NCBI Taxonomy" id="2781388"/>
    <lineage>
        <taxon>Bacteria</taxon>
        <taxon>Pseudomonadati</taxon>
        <taxon>Bacteroidota</taxon>
        <taxon>Flavobacteriia</taxon>
        <taxon>Flavobacteriales</taxon>
        <taxon>Flavobacteriaceae</taxon>
        <taxon>Tenacibaculum</taxon>
        <taxon>Tenacibaculum finnmarkense</taxon>
    </lineage>
</organism>
<dbReference type="PANTHER" id="PTHR30273:SF2">
    <property type="entry name" value="PROTEIN FECR"/>
    <property type="match status" value="1"/>
</dbReference>
<dbReference type="EMBL" id="OENE01000048">
    <property type="protein sequence ID" value="SOU89677.1"/>
    <property type="molecule type" value="Genomic_DNA"/>
</dbReference>
<gene>
    <name evidence="4" type="ORF">TNO010_520064</name>
</gene>
<reference evidence="4 5" key="1">
    <citation type="submission" date="2017-11" db="EMBL/GenBank/DDBJ databases">
        <authorList>
            <person name="Duchaud E."/>
        </authorList>
    </citation>
    <scope>NUCLEOTIDE SEQUENCE [LARGE SCALE GENOMIC DNA]</scope>
    <source>
        <strain evidence="4 5">TNO010</strain>
    </source>
</reference>
<evidence type="ECO:0000313" key="4">
    <source>
        <dbReference type="EMBL" id="SOU89677.1"/>
    </source>
</evidence>
<evidence type="ECO:0000259" key="2">
    <source>
        <dbReference type="Pfam" id="PF04773"/>
    </source>
</evidence>
<dbReference type="GO" id="GO:0016989">
    <property type="term" value="F:sigma factor antagonist activity"/>
    <property type="evidence" value="ECO:0007669"/>
    <property type="project" value="TreeGrafter"/>
</dbReference>
<keyword evidence="1" id="KW-0812">Transmembrane</keyword>
<feature type="domain" description="Protein FecR C-terminal" evidence="3">
    <location>
        <begin position="258"/>
        <end position="325"/>
    </location>
</feature>
<name>A0A2I2MC32_9FLAO</name>
<dbReference type="InterPro" id="IPR012373">
    <property type="entry name" value="Ferrdict_sens_TM"/>
</dbReference>
<protein>
    <recommendedName>
        <fullName evidence="6">Iron dicitrate transport regulator FecR</fullName>
    </recommendedName>
</protein>
<evidence type="ECO:0000256" key="1">
    <source>
        <dbReference type="SAM" id="Phobius"/>
    </source>
</evidence>
<dbReference type="AlphaFoldDB" id="A0A2I2MC32"/>
<dbReference type="RefSeq" id="WP_172505830.1">
    <property type="nucleotide sequence ID" value="NZ_OENE01000048.1"/>
</dbReference>
<feature type="transmembrane region" description="Helical" evidence="1">
    <location>
        <begin position="95"/>
        <end position="115"/>
    </location>
</feature>
<evidence type="ECO:0000259" key="3">
    <source>
        <dbReference type="Pfam" id="PF16344"/>
    </source>
</evidence>
<evidence type="ECO:0008006" key="6">
    <source>
        <dbReference type="Google" id="ProtNLM"/>
    </source>
</evidence>
<keyword evidence="1" id="KW-0472">Membrane</keyword>
<dbReference type="Gene3D" id="3.55.50.30">
    <property type="match status" value="1"/>
</dbReference>
<dbReference type="PANTHER" id="PTHR30273">
    <property type="entry name" value="PERIPLASMIC SIGNAL SENSOR AND SIGMA FACTOR ACTIVATOR FECR-RELATED"/>
    <property type="match status" value="1"/>
</dbReference>
<dbReference type="InterPro" id="IPR032508">
    <property type="entry name" value="FecR_C"/>
</dbReference>
<dbReference type="Pfam" id="PF04773">
    <property type="entry name" value="FecR"/>
    <property type="match status" value="1"/>
</dbReference>
<dbReference type="Gene3D" id="2.60.120.1440">
    <property type="match status" value="1"/>
</dbReference>
<proteinExistence type="predicted"/>